<organism evidence="1 2">
    <name type="scientific">Aureimonas flava</name>
    <dbReference type="NCBI Taxonomy" id="2320271"/>
    <lineage>
        <taxon>Bacteria</taxon>
        <taxon>Pseudomonadati</taxon>
        <taxon>Pseudomonadota</taxon>
        <taxon>Alphaproteobacteria</taxon>
        <taxon>Hyphomicrobiales</taxon>
        <taxon>Aurantimonadaceae</taxon>
        <taxon>Aureimonas</taxon>
    </lineage>
</organism>
<dbReference type="Proteomes" id="UP000265750">
    <property type="component" value="Unassembled WGS sequence"/>
</dbReference>
<sequence length="148" mass="16210">MLSRALPQPARALDVLSAVPAGCVVHRERDDTNAPHIRAGESIIADPADCEPLRGELFLIEWSGGRRDVMQAVLRREPGIVQSDGSRAEQDMWTLTGLSFCLAEGPMSEAHLRSKIVSRVIGLYDPAFEARAECLPVALRPRETQPPT</sequence>
<keyword evidence="2" id="KW-1185">Reference proteome</keyword>
<gene>
    <name evidence="1" type="ORF">D3218_01655</name>
</gene>
<reference evidence="2" key="1">
    <citation type="submission" date="2018-09" db="EMBL/GenBank/DDBJ databases">
        <authorList>
            <person name="Tuo L."/>
        </authorList>
    </citation>
    <scope>NUCLEOTIDE SEQUENCE [LARGE SCALE GENOMIC DNA]</scope>
    <source>
        <strain evidence="2">M2BS4Y-1</strain>
    </source>
</reference>
<evidence type="ECO:0000313" key="1">
    <source>
        <dbReference type="EMBL" id="RIY03491.1"/>
    </source>
</evidence>
<evidence type="ECO:0000313" key="2">
    <source>
        <dbReference type="Proteomes" id="UP000265750"/>
    </source>
</evidence>
<comment type="caution">
    <text evidence="1">The sequence shown here is derived from an EMBL/GenBank/DDBJ whole genome shotgun (WGS) entry which is preliminary data.</text>
</comment>
<dbReference type="AlphaFoldDB" id="A0A3A1WSC9"/>
<dbReference type="EMBL" id="QYRN01000001">
    <property type="protein sequence ID" value="RIY03491.1"/>
    <property type="molecule type" value="Genomic_DNA"/>
</dbReference>
<dbReference type="RefSeq" id="WP_119538149.1">
    <property type="nucleotide sequence ID" value="NZ_QYRN01000001.1"/>
</dbReference>
<dbReference type="OrthoDB" id="8456474at2"/>
<protein>
    <submittedName>
        <fullName evidence="1">Uncharacterized protein</fullName>
    </submittedName>
</protein>
<proteinExistence type="predicted"/>
<name>A0A3A1WSC9_9HYPH</name>
<accession>A0A3A1WSC9</accession>